<name>A0A917XNP1_9ACTN</name>
<dbReference type="AlphaFoldDB" id="A0A917XNP1"/>
<comment type="caution">
    <text evidence="1">The sequence shown here is derived from an EMBL/GenBank/DDBJ whole genome shotgun (WGS) entry which is preliminary data.</text>
</comment>
<gene>
    <name evidence="1" type="ORF">GCM10011578_088520</name>
</gene>
<protein>
    <submittedName>
        <fullName evidence="1">Uncharacterized protein</fullName>
    </submittedName>
</protein>
<dbReference type="EMBL" id="BMML01000033">
    <property type="protein sequence ID" value="GGN40855.1"/>
    <property type="molecule type" value="Genomic_DNA"/>
</dbReference>
<accession>A0A917XNP1</accession>
<evidence type="ECO:0000313" key="1">
    <source>
        <dbReference type="EMBL" id="GGN40855.1"/>
    </source>
</evidence>
<dbReference type="Proteomes" id="UP000653411">
    <property type="component" value="Unassembled WGS sequence"/>
</dbReference>
<proteinExistence type="predicted"/>
<evidence type="ECO:0000313" key="2">
    <source>
        <dbReference type="Proteomes" id="UP000653411"/>
    </source>
</evidence>
<reference evidence="1" key="2">
    <citation type="submission" date="2020-09" db="EMBL/GenBank/DDBJ databases">
        <authorList>
            <person name="Sun Q."/>
            <person name="Zhou Y."/>
        </authorList>
    </citation>
    <scope>NUCLEOTIDE SEQUENCE</scope>
    <source>
        <strain evidence="1">CGMCC 4.7110</strain>
    </source>
</reference>
<organism evidence="1 2">
    <name type="scientific">Streptomyces fuscichromogenes</name>
    <dbReference type="NCBI Taxonomy" id="1324013"/>
    <lineage>
        <taxon>Bacteria</taxon>
        <taxon>Bacillati</taxon>
        <taxon>Actinomycetota</taxon>
        <taxon>Actinomycetes</taxon>
        <taxon>Kitasatosporales</taxon>
        <taxon>Streptomycetaceae</taxon>
        <taxon>Streptomyces</taxon>
    </lineage>
</organism>
<keyword evidence="2" id="KW-1185">Reference proteome</keyword>
<reference evidence="1" key="1">
    <citation type="journal article" date="2014" name="Int. J. Syst. Evol. Microbiol.">
        <title>Complete genome sequence of Corynebacterium casei LMG S-19264T (=DSM 44701T), isolated from a smear-ripened cheese.</title>
        <authorList>
            <consortium name="US DOE Joint Genome Institute (JGI-PGF)"/>
            <person name="Walter F."/>
            <person name="Albersmeier A."/>
            <person name="Kalinowski J."/>
            <person name="Ruckert C."/>
        </authorList>
    </citation>
    <scope>NUCLEOTIDE SEQUENCE</scope>
    <source>
        <strain evidence="1">CGMCC 4.7110</strain>
    </source>
</reference>
<sequence length="47" mass="5676">MPRPDPRKDRPARTDRRRRMRALAHKLRPVATVLQIVYYAVRLVHEL</sequence>
<dbReference type="RefSeq" id="WP_189268622.1">
    <property type="nucleotide sequence ID" value="NZ_BMML01000033.1"/>
</dbReference>